<keyword evidence="2" id="KW-0479">Metal-binding</keyword>
<keyword evidence="5" id="KW-0539">Nucleus</keyword>
<evidence type="ECO:0000256" key="4">
    <source>
        <dbReference type="ARBA" id="ARBA00022833"/>
    </source>
</evidence>
<evidence type="ECO:0000256" key="5">
    <source>
        <dbReference type="ARBA" id="ARBA00023242"/>
    </source>
</evidence>
<evidence type="ECO:0000313" key="7">
    <source>
        <dbReference type="Proteomes" id="UP000821853"/>
    </source>
</evidence>
<gene>
    <name evidence="6" type="ORF">HPB48_012382</name>
</gene>
<dbReference type="OrthoDB" id="6513808at2759"/>
<dbReference type="VEuPathDB" id="VectorBase:HLOH_048797"/>
<evidence type="ECO:0000313" key="6">
    <source>
        <dbReference type="EMBL" id="KAH9369306.1"/>
    </source>
</evidence>
<keyword evidence="3" id="KW-0863">Zinc-finger</keyword>
<sequence>MTKGKGLLLESAKKQITMFIARMITKDLQPQYKVPHRTTFSRTVILELYQSTVDSLKVEIAGDMANSVESITFTNDMWTSRANQSYIALTCHLHDAEFHPFKAFTLVSSCAHLPAKPHCSDHEDLLDQNARRLVLSTLHHVCLCTWSPDNGRISSRSRTPKWTGPLCSAWDTLFRSGS</sequence>
<dbReference type="PANTHER" id="PTHR46481">
    <property type="entry name" value="ZINC FINGER BED DOMAIN-CONTAINING PROTEIN 4"/>
    <property type="match status" value="1"/>
</dbReference>
<dbReference type="GO" id="GO:0008270">
    <property type="term" value="F:zinc ion binding"/>
    <property type="evidence" value="ECO:0007669"/>
    <property type="project" value="UniProtKB-KW"/>
</dbReference>
<comment type="subcellular location">
    <subcellularLocation>
        <location evidence="1">Nucleus</location>
    </subcellularLocation>
</comment>
<organism evidence="6 7">
    <name type="scientific">Haemaphysalis longicornis</name>
    <name type="common">Bush tick</name>
    <dbReference type="NCBI Taxonomy" id="44386"/>
    <lineage>
        <taxon>Eukaryota</taxon>
        <taxon>Metazoa</taxon>
        <taxon>Ecdysozoa</taxon>
        <taxon>Arthropoda</taxon>
        <taxon>Chelicerata</taxon>
        <taxon>Arachnida</taxon>
        <taxon>Acari</taxon>
        <taxon>Parasitiformes</taxon>
        <taxon>Ixodida</taxon>
        <taxon>Ixodoidea</taxon>
        <taxon>Ixodidae</taxon>
        <taxon>Haemaphysalinae</taxon>
        <taxon>Haemaphysalis</taxon>
    </lineage>
</organism>
<comment type="caution">
    <text evidence="6">The sequence shown here is derived from an EMBL/GenBank/DDBJ whole genome shotgun (WGS) entry which is preliminary data.</text>
</comment>
<keyword evidence="4" id="KW-0862">Zinc</keyword>
<dbReference type="EMBL" id="JABSTR010000004">
    <property type="protein sequence ID" value="KAH9369306.1"/>
    <property type="molecule type" value="Genomic_DNA"/>
</dbReference>
<dbReference type="AlphaFoldDB" id="A0A9J6G1K6"/>
<accession>A0A9J6G1K6</accession>
<dbReference type="InterPro" id="IPR052035">
    <property type="entry name" value="ZnF_BED_domain_contain"/>
</dbReference>
<protein>
    <submittedName>
        <fullName evidence="6">Uncharacterized protein</fullName>
    </submittedName>
</protein>
<evidence type="ECO:0000256" key="3">
    <source>
        <dbReference type="ARBA" id="ARBA00022771"/>
    </source>
</evidence>
<dbReference type="PANTHER" id="PTHR46481:SF10">
    <property type="entry name" value="ZINC FINGER BED DOMAIN-CONTAINING PROTEIN 39"/>
    <property type="match status" value="1"/>
</dbReference>
<dbReference type="Proteomes" id="UP000821853">
    <property type="component" value="Chromosome 2"/>
</dbReference>
<proteinExistence type="predicted"/>
<name>A0A9J6G1K6_HAELO</name>
<reference evidence="6 7" key="1">
    <citation type="journal article" date="2020" name="Cell">
        <title>Large-Scale Comparative Analyses of Tick Genomes Elucidate Their Genetic Diversity and Vector Capacities.</title>
        <authorList>
            <consortium name="Tick Genome and Microbiome Consortium (TIGMIC)"/>
            <person name="Jia N."/>
            <person name="Wang J."/>
            <person name="Shi W."/>
            <person name="Du L."/>
            <person name="Sun Y."/>
            <person name="Zhan W."/>
            <person name="Jiang J.F."/>
            <person name="Wang Q."/>
            <person name="Zhang B."/>
            <person name="Ji P."/>
            <person name="Bell-Sakyi L."/>
            <person name="Cui X.M."/>
            <person name="Yuan T.T."/>
            <person name="Jiang B.G."/>
            <person name="Yang W.F."/>
            <person name="Lam T.T."/>
            <person name="Chang Q.C."/>
            <person name="Ding S.J."/>
            <person name="Wang X.J."/>
            <person name="Zhu J.G."/>
            <person name="Ruan X.D."/>
            <person name="Zhao L."/>
            <person name="Wei J.T."/>
            <person name="Ye R.Z."/>
            <person name="Que T.C."/>
            <person name="Du C.H."/>
            <person name="Zhou Y.H."/>
            <person name="Cheng J.X."/>
            <person name="Dai P.F."/>
            <person name="Guo W.B."/>
            <person name="Han X.H."/>
            <person name="Huang E.J."/>
            <person name="Li L.F."/>
            <person name="Wei W."/>
            <person name="Gao Y.C."/>
            <person name="Liu J.Z."/>
            <person name="Shao H.Z."/>
            <person name="Wang X."/>
            <person name="Wang C.C."/>
            <person name="Yang T.C."/>
            <person name="Huo Q.B."/>
            <person name="Li W."/>
            <person name="Chen H.Y."/>
            <person name="Chen S.E."/>
            <person name="Zhou L.G."/>
            <person name="Ni X.B."/>
            <person name="Tian J.H."/>
            <person name="Sheng Y."/>
            <person name="Liu T."/>
            <person name="Pan Y.S."/>
            <person name="Xia L.Y."/>
            <person name="Li J."/>
            <person name="Zhao F."/>
            <person name="Cao W.C."/>
        </authorList>
    </citation>
    <scope>NUCLEOTIDE SEQUENCE [LARGE SCALE GENOMIC DNA]</scope>
    <source>
        <strain evidence="6">HaeL-2018</strain>
    </source>
</reference>
<keyword evidence="7" id="KW-1185">Reference proteome</keyword>
<dbReference type="GO" id="GO:0005634">
    <property type="term" value="C:nucleus"/>
    <property type="evidence" value="ECO:0007669"/>
    <property type="project" value="UniProtKB-SubCell"/>
</dbReference>
<evidence type="ECO:0000256" key="2">
    <source>
        <dbReference type="ARBA" id="ARBA00022723"/>
    </source>
</evidence>
<evidence type="ECO:0000256" key="1">
    <source>
        <dbReference type="ARBA" id="ARBA00004123"/>
    </source>
</evidence>